<evidence type="ECO:0000256" key="4">
    <source>
        <dbReference type="ARBA" id="ARBA00022538"/>
    </source>
</evidence>
<dbReference type="InterPro" id="IPR010617">
    <property type="entry name" value="TMEM175-like"/>
</dbReference>
<evidence type="ECO:0000256" key="10">
    <source>
        <dbReference type="ARBA" id="ARBA00023136"/>
    </source>
</evidence>
<dbReference type="Proteomes" id="UP000293331">
    <property type="component" value="Unassembled WGS sequence"/>
</dbReference>
<organism evidence="14 15">
    <name type="scientific">Mucilaginibacter terrigena</name>
    <dbReference type="NCBI Taxonomy" id="2492395"/>
    <lineage>
        <taxon>Bacteria</taxon>
        <taxon>Pseudomonadati</taxon>
        <taxon>Bacteroidota</taxon>
        <taxon>Sphingobacteriia</taxon>
        <taxon>Sphingobacteriales</taxon>
        <taxon>Sphingobacteriaceae</taxon>
        <taxon>Mucilaginibacter</taxon>
    </lineage>
</organism>
<dbReference type="GO" id="GO:0005267">
    <property type="term" value="F:potassium channel activity"/>
    <property type="evidence" value="ECO:0007669"/>
    <property type="project" value="UniProtKB-KW"/>
</dbReference>
<dbReference type="EMBL" id="SEWG01000009">
    <property type="protein sequence ID" value="RYU86494.1"/>
    <property type="molecule type" value="Genomic_DNA"/>
</dbReference>
<gene>
    <name evidence="14" type="ORF">EWM62_17715</name>
</gene>
<comment type="similarity">
    <text evidence="2">Belongs to the TMEM175 family.</text>
</comment>
<keyword evidence="8 13" id="KW-1133">Transmembrane helix</keyword>
<evidence type="ECO:0000256" key="6">
    <source>
        <dbReference type="ARBA" id="ARBA00022826"/>
    </source>
</evidence>
<dbReference type="Pfam" id="PF06736">
    <property type="entry name" value="TMEM175"/>
    <property type="match status" value="1"/>
</dbReference>
<dbReference type="OrthoDB" id="7626281at2"/>
<reference evidence="14 15" key="1">
    <citation type="submission" date="2019-02" db="EMBL/GenBank/DDBJ databases">
        <title>Bacterial novel species Mucilaginibacter sp. 17JY9-4 isolated from soil.</title>
        <authorList>
            <person name="Jung H.-Y."/>
        </authorList>
    </citation>
    <scope>NUCLEOTIDE SEQUENCE [LARGE SCALE GENOMIC DNA]</scope>
    <source>
        <strain evidence="14 15">17JY9-4</strain>
    </source>
</reference>
<feature type="transmembrane region" description="Helical" evidence="13">
    <location>
        <begin position="152"/>
        <end position="180"/>
    </location>
</feature>
<keyword evidence="9" id="KW-0406">Ion transport</keyword>
<evidence type="ECO:0000256" key="2">
    <source>
        <dbReference type="ARBA" id="ARBA00006920"/>
    </source>
</evidence>
<feature type="transmembrane region" description="Helical" evidence="13">
    <location>
        <begin position="35"/>
        <end position="55"/>
    </location>
</feature>
<evidence type="ECO:0000256" key="1">
    <source>
        <dbReference type="ARBA" id="ARBA00004141"/>
    </source>
</evidence>
<proteinExistence type="inferred from homology"/>
<keyword evidence="6" id="KW-0631">Potassium channel</keyword>
<evidence type="ECO:0000313" key="14">
    <source>
        <dbReference type="EMBL" id="RYU86494.1"/>
    </source>
</evidence>
<keyword evidence="4" id="KW-0633">Potassium transport</keyword>
<evidence type="ECO:0000256" key="7">
    <source>
        <dbReference type="ARBA" id="ARBA00022958"/>
    </source>
</evidence>
<protein>
    <submittedName>
        <fullName evidence="14">DUF1211 domain-containing protein</fullName>
    </submittedName>
</protein>
<dbReference type="RefSeq" id="WP_129878013.1">
    <property type="nucleotide sequence ID" value="NZ_SEWG01000009.1"/>
</dbReference>
<accession>A0A4Q5LGY7</accession>
<evidence type="ECO:0000256" key="5">
    <source>
        <dbReference type="ARBA" id="ARBA00022692"/>
    </source>
</evidence>
<keyword evidence="10 13" id="KW-0472">Membrane</keyword>
<feature type="transmembrane region" description="Helical" evidence="13">
    <location>
        <begin position="6"/>
        <end position="23"/>
    </location>
</feature>
<evidence type="ECO:0000256" key="11">
    <source>
        <dbReference type="ARBA" id="ARBA00023303"/>
    </source>
</evidence>
<dbReference type="AlphaFoldDB" id="A0A4Q5LGY7"/>
<evidence type="ECO:0000256" key="8">
    <source>
        <dbReference type="ARBA" id="ARBA00022989"/>
    </source>
</evidence>
<evidence type="ECO:0000313" key="15">
    <source>
        <dbReference type="Proteomes" id="UP000293331"/>
    </source>
</evidence>
<evidence type="ECO:0000256" key="3">
    <source>
        <dbReference type="ARBA" id="ARBA00022448"/>
    </source>
</evidence>
<keyword evidence="7" id="KW-0630">Potassium</keyword>
<keyword evidence="15" id="KW-1185">Reference proteome</keyword>
<comment type="subcellular location">
    <subcellularLocation>
        <location evidence="1">Membrane</location>
        <topology evidence="1">Multi-pass membrane protein</topology>
    </subcellularLocation>
</comment>
<comment type="catalytic activity">
    <reaction evidence="12">
        <text>K(+)(in) = K(+)(out)</text>
        <dbReference type="Rhea" id="RHEA:29463"/>
        <dbReference type="ChEBI" id="CHEBI:29103"/>
    </reaction>
</comment>
<comment type="caution">
    <text evidence="14">The sequence shown here is derived from an EMBL/GenBank/DDBJ whole genome shotgun (WGS) entry which is preliminary data.</text>
</comment>
<evidence type="ECO:0000256" key="12">
    <source>
        <dbReference type="ARBA" id="ARBA00034430"/>
    </source>
</evidence>
<keyword evidence="3" id="KW-0813">Transport</keyword>
<sequence>MGKGRLEAFSDGVLAIIITIMVLELKVPHDAGWGALEHLAPVFLSYVLSFVYVGIYWNNHHHMMHAAKSVNGAILWANLFLLFWLSLVPFVTAWMGENHFSQVPVVCYGLVLIMSSISYGILMHCLVKHHGENSVLARAIGTDTKGKISTGIYAAAIVVSFIHSWIAFGMYFIVALIWLIPDRRIERKLADENNQHHAN</sequence>
<feature type="transmembrane region" description="Helical" evidence="13">
    <location>
        <begin position="75"/>
        <end position="96"/>
    </location>
</feature>
<feature type="transmembrane region" description="Helical" evidence="13">
    <location>
        <begin position="103"/>
        <end position="122"/>
    </location>
</feature>
<dbReference type="GO" id="GO:0015252">
    <property type="term" value="F:proton channel activity"/>
    <property type="evidence" value="ECO:0007669"/>
    <property type="project" value="InterPro"/>
</dbReference>
<keyword evidence="5 13" id="KW-0812">Transmembrane</keyword>
<name>A0A4Q5LGY7_9SPHI</name>
<evidence type="ECO:0000256" key="9">
    <source>
        <dbReference type="ARBA" id="ARBA00023065"/>
    </source>
</evidence>
<keyword evidence="11" id="KW-0407">Ion channel</keyword>
<evidence type="ECO:0000256" key="13">
    <source>
        <dbReference type="SAM" id="Phobius"/>
    </source>
</evidence>
<dbReference type="GO" id="GO:0016020">
    <property type="term" value="C:membrane"/>
    <property type="evidence" value="ECO:0007669"/>
    <property type="project" value="UniProtKB-SubCell"/>
</dbReference>